<keyword evidence="2" id="KW-1185">Reference proteome</keyword>
<comment type="caution">
    <text evidence="1">The sequence shown here is derived from an EMBL/GenBank/DDBJ whole genome shotgun (WGS) entry which is preliminary data.</text>
</comment>
<organism evidence="1 2">
    <name type="scientific">Bionectria ochroleuca</name>
    <name type="common">Gliocladium roseum</name>
    <dbReference type="NCBI Taxonomy" id="29856"/>
    <lineage>
        <taxon>Eukaryota</taxon>
        <taxon>Fungi</taxon>
        <taxon>Dikarya</taxon>
        <taxon>Ascomycota</taxon>
        <taxon>Pezizomycotina</taxon>
        <taxon>Sordariomycetes</taxon>
        <taxon>Hypocreomycetidae</taxon>
        <taxon>Hypocreales</taxon>
        <taxon>Bionectriaceae</taxon>
        <taxon>Clonostachys</taxon>
    </lineage>
</organism>
<protein>
    <submittedName>
        <fullName evidence="1">Uncharacterized protein</fullName>
    </submittedName>
</protein>
<gene>
    <name evidence="1" type="ORF">CLO192961_LOCUS476152</name>
</gene>
<dbReference type="Gene3D" id="3.90.640.10">
    <property type="entry name" value="Actin, Chain A, domain 4"/>
    <property type="match status" value="1"/>
</dbReference>
<dbReference type="Proteomes" id="UP000766486">
    <property type="component" value="Unassembled WGS sequence"/>
</dbReference>
<proteinExistence type="predicted"/>
<dbReference type="CDD" id="cd10170">
    <property type="entry name" value="ASKHA_NBD_HSP70"/>
    <property type="match status" value="1"/>
</dbReference>
<evidence type="ECO:0000313" key="2">
    <source>
        <dbReference type="Proteomes" id="UP000766486"/>
    </source>
</evidence>
<reference evidence="1 2" key="1">
    <citation type="submission" date="2019-06" db="EMBL/GenBank/DDBJ databases">
        <authorList>
            <person name="Broberg M."/>
        </authorList>
    </citation>
    <scope>NUCLEOTIDE SEQUENCE [LARGE SCALE GENOMIC DNA]</scope>
</reference>
<dbReference type="InterPro" id="IPR043129">
    <property type="entry name" value="ATPase_NBD"/>
</dbReference>
<evidence type="ECO:0000313" key="1">
    <source>
        <dbReference type="EMBL" id="VUC37551.1"/>
    </source>
</evidence>
<name>A0ABY6V1C2_BIOOC</name>
<dbReference type="SUPFAM" id="SSF53067">
    <property type="entry name" value="Actin-like ATPase domain"/>
    <property type="match status" value="1"/>
</dbReference>
<accession>A0ABY6V1C2</accession>
<dbReference type="Gene3D" id="3.30.420.40">
    <property type="match status" value="2"/>
</dbReference>
<dbReference type="EMBL" id="CABFNS010001012">
    <property type="protein sequence ID" value="VUC37551.1"/>
    <property type="molecule type" value="Genomic_DNA"/>
</dbReference>
<sequence>MACACAQERVFLGLDYGATFTLDQQNRVKLLEPDDEEEGMNVVRYTKLEMMLSEPGWFNTAPDFEEIQHWVRDHWRSSGIRVLGAEFFGVALSSLVDMAMDSLGEPDYDKKSIVATVTFPFLSDTTRQAIKLGVACENITSRCEWIRAATESTAALVGLLHMSPEYAWTPLQRQESIIVADCGGLTLDMTVFRCLLPGEDKAAMPVTANCSILGGGAWLDRNYERLIDQKVGQLMASRHDIDPADAKARLIHAWHYNIKTQRFARLGDEISFDVAGSRVIIQRAELDGIFMPECLKIANQILALRDHELGQGEGRQLNRVFITGGLGCSSIVRNLVQRRLGTGLSLEFNESRQNELWNAVAIGGAFFHDGSIPVFRNSEPV</sequence>